<feature type="compositionally biased region" description="Polar residues" evidence="1">
    <location>
        <begin position="237"/>
        <end position="248"/>
    </location>
</feature>
<dbReference type="InterPro" id="IPR023393">
    <property type="entry name" value="START-like_dom_sf"/>
</dbReference>
<dbReference type="SUPFAM" id="SSF55961">
    <property type="entry name" value="Bet v1-like"/>
    <property type="match status" value="1"/>
</dbReference>
<keyword evidence="3" id="KW-1185">Reference proteome</keyword>
<protein>
    <recommendedName>
        <fullName evidence="4">SRPBCC family protein</fullName>
    </recommendedName>
</protein>
<evidence type="ECO:0000256" key="1">
    <source>
        <dbReference type="SAM" id="MobiDB-lite"/>
    </source>
</evidence>
<gene>
    <name evidence="2" type="ORF">CVS29_15270</name>
</gene>
<evidence type="ECO:0000313" key="2">
    <source>
        <dbReference type="EMBL" id="PXA64309.1"/>
    </source>
</evidence>
<feature type="region of interest" description="Disordered" evidence="1">
    <location>
        <begin position="220"/>
        <end position="248"/>
    </location>
</feature>
<accession>A0A2V3DP88</accession>
<dbReference type="AlphaFoldDB" id="A0A2V3DP88"/>
<comment type="caution">
    <text evidence="2">The sequence shown here is derived from an EMBL/GenBank/DDBJ whole genome shotgun (WGS) entry which is preliminary data.</text>
</comment>
<organism evidence="2 3">
    <name type="scientific">Arthrobacter psychrochitiniphilus</name>
    <dbReference type="NCBI Taxonomy" id="291045"/>
    <lineage>
        <taxon>Bacteria</taxon>
        <taxon>Bacillati</taxon>
        <taxon>Actinomycetota</taxon>
        <taxon>Actinomycetes</taxon>
        <taxon>Micrococcales</taxon>
        <taxon>Micrococcaceae</taxon>
        <taxon>Arthrobacter</taxon>
    </lineage>
</organism>
<feature type="compositionally biased region" description="Low complexity" evidence="1">
    <location>
        <begin position="225"/>
        <end position="234"/>
    </location>
</feature>
<dbReference type="RefSeq" id="WP_170121004.1">
    <property type="nucleotide sequence ID" value="NZ_JBHMEU010000027.1"/>
</dbReference>
<name>A0A2V3DP88_9MICC</name>
<dbReference type="Proteomes" id="UP000246303">
    <property type="component" value="Unassembled WGS sequence"/>
</dbReference>
<evidence type="ECO:0000313" key="3">
    <source>
        <dbReference type="Proteomes" id="UP000246303"/>
    </source>
</evidence>
<sequence length="248" mass="27274">MEAHIRASMERVWELSQNPEKHPRWDLRFSRIIPLDQDEQGQVRFRYEFLLPFHAIRGTGTSLGHRHRADGQATSVLKFDTADSLSPIGPGSGYWRYIPTSCGLRFVTGYNYRPGMGLVGKAVDVRLIRPALGWATAISFDRLRLWAETDLDPRTARNRWFLDAGVRAGGVLAGAGLLVRAVQKQEAGLGALGAGAAVAALLFPRHWSVPRAGRCLRRAPDEQAARAPAALADLQEPEQSNTGTGRQG</sequence>
<reference evidence="2 3" key="1">
    <citation type="submission" date="2018-05" db="EMBL/GenBank/DDBJ databases">
        <title>Genetic diversity of glacier-inhabiting Cryobacterium bacteria in China and description of Cryobacterium mengkeensis sp. nov. and Arthrobacter glacialis sp. nov.</title>
        <authorList>
            <person name="Liu Q."/>
            <person name="Xin Y.-H."/>
        </authorList>
    </citation>
    <scope>NUCLEOTIDE SEQUENCE [LARGE SCALE GENOMIC DNA]</scope>
    <source>
        <strain evidence="2 3">GP3</strain>
    </source>
</reference>
<proteinExistence type="predicted"/>
<dbReference type="Gene3D" id="3.30.530.20">
    <property type="match status" value="1"/>
</dbReference>
<evidence type="ECO:0008006" key="4">
    <source>
        <dbReference type="Google" id="ProtNLM"/>
    </source>
</evidence>
<dbReference type="EMBL" id="QHLZ01000012">
    <property type="protein sequence ID" value="PXA64309.1"/>
    <property type="molecule type" value="Genomic_DNA"/>
</dbReference>